<evidence type="ECO:0000313" key="2">
    <source>
        <dbReference type="Proteomes" id="UP001206925"/>
    </source>
</evidence>
<accession>A0AAD5G5Q9</accession>
<comment type="caution">
    <text evidence="1">The sequence shown here is derived from an EMBL/GenBank/DDBJ whole genome shotgun (WGS) entry which is preliminary data.</text>
</comment>
<evidence type="ECO:0000313" key="1">
    <source>
        <dbReference type="EMBL" id="KAI7729850.1"/>
    </source>
</evidence>
<feature type="non-terminal residue" evidence="1">
    <location>
        <position position="1"/>
    </location>
</feature>
<dbReference type="AlphaFoldDB" id="A0AAD5G5Q9"/>
<gene>
    <name evidence="1" type="ORF">M8C21_033822</name>
</gene>
<name>A0AAD5G5Q9_AMBAR</name>
<sequence length="89" mass="10578">GSYVWSVCRCHFPAKLLELRSSCSFHYQKEIDSQQKERLISQQKRSPSNDLVYWKAKEYKEQVYVEEIAIILSKHFTSFYLQVSLNVIT</sequence>
<dbReference type="EMBL" id="JAMZMK010010904">
    <property type="protein sequence ID" value="KAI7729850.1"/>
    <property type="molecule type" value="Genomic_DNA"/>
</dbReference>
<reference evidence="1" key="1">
    <citation type="submission" date="2022-06" db="EMBL/GenBank/DDBJ databases">
        <title>Uncovering the hologenomic basis of an extraordinary plant invasion.</title>
        <authorList>
            <person name="Bieker V.C."/>
            <person name="Martin M.D."/>
            <person name="Gilbert T."/>
            <person name="Hodgins K."/>
            <person name="Battlay P."/>
            <person name="Petersen B."/>
            <person name="Wilson J."/>
        </authorList>
    </citation>
    <scope>NUCLEOTIDE SEQUENCE</scope>
    <source>
        <strain evidence="1">AA19_3_7</strain>
        <tissue evidence="1">Leaf</tissue>
    </source>
</reference>
<organism evidence="1 2">
    <name type="scientific">Ambrosia artemisiifolia</name>
    <name type="common">Common ragweed</name>
    <dbReference type="NCBI Taxonomy" id="4212"/>
    <lineage>
        <taxon>Eukaryota</taxon>
        <taxon>Viridiplantae</taxon>
        <taxon>Streptophyta</taxon>
        <taxon>Embryophyta</taxon>
        <taxon>Tracheophyta</taxon>
        <taxon>Spermatophyta</taxon>
        <taxon>Magnoliopsida</taxon>
        <taxon>eudicotyledons</taxon>
        <taxon>Gunneridae</taxon>
        <taxon>Pentapetalae</taxon>
        <taxon>asterids</taxon>
        <taxon>campanulids</taxon>
        <taxon>Asterales</taxon>
        <taxon>Asteraceae</taxon>
        <taxon>Asteroideae</taxon>
        <taxon>Heliantheae alliance</taxon>
        <taxon>Heliantheae</taxon>
        <taxon>Ambrosia</taxon>
    </lineage>
</organism>
<dbReference type="Proteomes" id="UP001206925">
    <property type="component" value="Unassembled WGS sequence"/>
</dbReference>
<proteinExistence type="predicted"/>
<keyword evidence="2" id="KW-1185">Reference proteome</keyword>
<protein>
    <submittedName>
        <fullName evidence="1">Uncharacterized protein</fullName>
    </submittedName>
</protein>